<evidence type="ECO:0000313" key="6">
    <source>
        <dbReference type="Proteomes" id="UP000279259"/>
    </source>
</evidence>
<dbReference type="EMBL" id="RSCD01000016">
    <property type="protein sequence ID" value="RSH88595.1"/>
    <property type="molecule type" value="Genomic_DNA"/>
</dbReference>
<accession>A0A427YBW5</accession>
<reference evidence="5 6" key="1">
    <citation type="submission" date="2018-11" db="EMBL/GenBank/DDBJ databases">
        <title>Genome sequence of Saitozyma podzolica DSM 27192.</title>
        <authorList>
            <person name="Aliyu H."/>
            <person name="Gorte O."/>
            <person name="Ochsenreither K."/>
        </authorList>
    </citation>
    <scope>NUCLEOTIDE SEQUENCE [LARGE SCALE GENOMIC DNA]</scope>
    <source>
        <strain evidence="5 6">DSM 27192</strain>
    </source>
</reference>
<feature type="region of interest" description="Disordered" evidence="3">
    <location>
        <begin position="799"/>
        <end position="866"/>
    </location>
</feature>
<keyword evidence="6" id="KW-1185">Reference proteome</keyword>
<dbReference type="GO" id="GO:0003677">
    <property type="term" value="F:DNA binding"/>
    <property type="evidence" value="ECO:0007669"/>
    <property type="project" value="InterPro"/>
</dbReference>
<gene>
    <name evidence="5" type="ORF">EHS25_002822</name>
</gene>
<feature type="compositionally biased region" description="Basic and acidic residues" evidence="3">
    <location>
        <begin position="175"/>
        <end position="192"/>
    </location>
</feature>
<dbReference type="STRING" id="1890683.A0A427YBW5"/>
<dbReference type="PANTHER" id="PTHR31001:SF87">
    <property type="entry name" value="COL-21"/>
    <property type="match status" value="1"/>
</dbReference>
<evidence type="ECO:0000259" key="4">
    <source>
        <dbReference type="SMART" id="SM00906"/>
    </source>
</evidence>
<dbReference type="Pfam" id="PF04082">
    <property type="entry name" value="Fungal_trans"/>
    <property type="match status" value="1"/>
</dbReference>
<protein>
    <recommendedName>
        <fullName evidence="4">Xylanolytic transcriptional activator regulatory domain-containing protein</fullName>
    </recommendedName>
</protein>
<dbReference type="AlphaFoldDB" id="A0A427YBW5"/>
<evidence type="ECO:0000256" key="2">
    <source>
        <dbReference type="ARBA" id="ARBA00023242"/>
    </source>
</evidence>
<evidence type="ECO:0000256" key="1">
    <source>
        <dbReference type="ARBA" id="ARBA00004123"/>
    </source>
</evidence>
<name>A0A427YBW5_9TREE</name>
<dbReference type="SMART" id="SM00906">
    <property type="entry name" value="Fungal_trans"/>
    <property type="match status" value="1"/>
</dbReference>
<dbReference type="InterPro" id="IPR050613">
    <property type="entry name" value="Sec_Metabolite_Reg"/>
</dbReference>
<sequence>MPLSRPARSYLVPNPSLTFVLFLGQTPLPAQHDVIDTKPKLDVDVDHSAILESASRRPPAGLVPPVPDHTLSQSQSRSVALFETRSAKESFFPITTISERGRVGAGVAGVQVGFPVPQQTAASLTTPASGIKGMAPAQLFPPPFATPAESMRLGQIPAPISTPGRPQPDPTPHLPQRDRHRSDKRASHHEHSTVIQTASAAAAGQQTDSSSTATSDTVVPELVESRHITADSATSGPDELMEEVQAPGGGPTGSVNDGYLGTSHFGPLSAAKFLSGNLSVPIYALDHPPPRGPSHLDLAKEYTLSTQLRRILPHFPDRASADRYVKCFFERYNDHVDFLHQPDFEKIYESFWRVNSQHSCIDDFDLRYMALILVVLAFGVLLDHPTPASTVSTAALRRVAANDPRARQELEQLLSASRALGGTLGDRIELSLKWSWAAKRALVEASGFYGDSMETVGALGLLSLYLITCRRVTEGWKTIGEAIRAAEGLGIHLDGARWSNITSKEAEIRRRMWAQLYIIDRSVSIFLGRPVAMLDDTFNTAEPSNITDSELVAVPPNCALDRRSSIGSCANPFSQICRPLDQPTKSTFLILHFRLAKIIGIVQSRCHGLQERRLADVYKCEELFKQFEACLPRHFRLDEEQVDTSLDHLPGFEWIRFQRLSLHSKYHLARVALHRPFVTLFSVPETDASRRACILSSLADLRLRTTTELNDPLDRFKWLTVASGFQAATVIGCYCISLQQHRKLPRNDPRLNDVEPMLALLESYIAMEEKTTRQDEQIFVELQVLRICVDYIRNPSKLVRSRESSRQRGGARGRSVSGPAARSTSTARAQAQRVKIPSPPIRNLPVQQPIPTPAGTGEAASPPHPSLAAILNDPVLVPAPINYTATMTDYPGDALSLPAGGSDNTPRGPNATLTTAFSRTQSQSPSLGYLPMHYTSWQDQPQLEDAPSWAGLGLYDGSAHPSDPTGPGGMMPMVLDPGLWDTFFLNMPIWSNTERGMDFVGMGMDSELDTNVGGTLDPGAGMGVAGEGTGSIVADQQVDMSSQPEQEGLSIQTYGAFLPQGGVGAG</sequence>
<feature type="region of interest" description="Disordered" evidence="3">
    <location>
        <begin position="155"/>
        <end position="258"/>
    </location>
</feature>
<keyword evidence="2" id="KW-0539">Nucleus</keyword>
<comment type="subcellular location">
    <subcellularLocation>
        <location evidence="1">Nucleus</location>
    </subcellularLocation>
</comment>
<dbReference type="PANTHER" id="PTHR31001">
    <property type="entry name" value="UNCHARACTERIZED TRANSCRIPTIONAL REGULATORY PROTEIN"/>
    <property type="match status" value="1"/>
</dbReference>
<feature type="compositionally biased region" description="Low complexity" evidence="3">
    <location>
        <begin position="813"/>
        <end position="833"/>
    </location>
</feature>
<feature type="domain" description="Xylanolytic transcriptional activator regulatory" evidence="4">
    <location>
        <begin position="475"/>
        <end position="549"/>
    </location>
</feature>
<feature type="compositionally biased region" description="Low complexity" evidence="3">
    <location>
        <begin position="193"/>
        <end position="219"/>
    </location>
</feature>
<feature type="compositionally biased region" description="Pro residues" evidence="3">
    <location>
        <begin position="837"/>
        <end position="852"/>
    </location>
</feature>
<evidence type="ECO:0000313" key="5">
    <source>
        <dbReference type="EMBL" id="RSH88595.1"/>
    </source>
</evidence>
<dbReference type="GO" id="GO:0006351">
    <property type="term" value="P:DNA-templated transcription"/>
    <property type="evidence" value="ECO:0007669"/>
    <property type="project" value="InterPro"/>
</dbReference>
<comment type="caution">
    <text evidence="5">The sequence shown here is derived from an EMBL/GenBank/DDBJ whole genome shotgun (WGS) entry which is preliminary data.</text>
</comment>
<proteinExistence type="predicted"/>
<dbReference type="InterPro" id="IPR007219">
    <property type="entry name" value="XnlR_reg_dom"/>
</dbReference>
<evidence type="ECO:0000256" key="3">
    <source>
        <dbReference type="SAM" id="MobiDB-lite"/>
    </source>
</evidence>
<dbReference type="OrthoDB" id="3364175at2759"/>
<dbReference type="GO" id="GO:0005634">
    <property type="term" value="C:nucleus"/>
    <property type="evidence" value="ECO:0007669"/>
    <property type="project" value="UniProtKB-SubCell"/>
</dbReference>
<dbReference type="GO" id="GO:0008270">
    <property type="term" value="F:zinc ion binding"/>
    <property type="evidence" value="ECO:0007669"/>
    <property type="project" value="InterPro"/>
</dbReference>
<dbReference type="CDD" id="cd12148">
    <property type="entry name" value="fungal_TF_MHR"/>
    <property type="match status" value="1"/>
</dbReference>
<organism evidence="5 6">
    <name type="scientific">Saitozyma podzolica</name>
    <dbReference type="NCBI Taxonomy" id="1890683"/>
    <lineage>
        <taxon>Eukaryota</taxon>
        <taxon>Fungi</taxon>
        <taxon>Dikarya</taxon>
        <taxon>Basidiomycota</taxon>
        <taxon>Agaricomycotina</taxon>
        <taxon>Tremellomycetes</taxon>
        <taxon>Tremellales</taxon>
        <taxon>Trimorphomycetaceae</taxon>
        <taxon>Saitozyma</taxon>
    </lineage>
</organism>
<dbReference type="Proteomes" id="UP000279259">
    <property type="component" value="Unassembled WGS sequence"/>
</dbReference>